<feature type="transmembrane region" description="Helical" evidence="9">
    <location>
        <begin position="146"/>
        <end position="172"/>
    </location>
</feature>
<dbReference type="PANTHER" id="PTHR32196">
    <property type="entry name" value="ABC TRANSPORTER PERMEASE PROTEIN YPHD-RELATED-RELATED"/>
    <property type="match status" value="1"/>
</dbReference>
<feature type="transmembrane region" description="Helical" evidence="9">
    <location>
        <begin position="88"/>
        <end position="109"/>
    </location>
</feature>
<feature type="transmembrane region" description="Helical" evidence="9">
    <location>
        <begin position="238"/>
        <end position="256"/>
    </location>
</feature>
<protein>
    <recommendedName>
        <fullName evidence="8">Autoinducer 2 import system permease protein LsrD</fullName>
    </recommendedName>
</protein>
<keyword evidence="7 9" id="KW-0472">Membrane</keyword>
<keyword evidence="2" id="KW-0813">Transport</keyword>
<evidence type="ECO:0000256" key="7">
    <source>
        <dbReference type="ARBA" id="ARBA00023136"/>
    </source>
</evidence>
<proteinExistence type="predicted"/>
<dbReference type="GO" id="GO:0022857">
    <property type="term" value="F:transmembrane transporter activity"/>
    <property type="evidence" value="ECO:0007669"/>
    <property type="project" value="InterPro"/>
</dbReference>
<evidence type="ECO:0000256" key="8">
    <source>
        <dbReference type="ARBA" id="ARBA00039381"/>
    </source>
</evidence>
<evidence type="ECO:0000256" key="2">
    <source>
        <dbReference type="ARBA" id="ARBA00022448"/>
    </source>
</evidence>
<keyword evidence="5 9" id="KW-0812">Transmembrane</keyword>
<keyword evidence="6 9" id="KW-1133">Transmembrane helix</keyword>
<evidence type="ECO:0000256" key="3">
    <source>
        <dbReference type="ARBA" id="ARBA00022475"/>
    </source>
</evidence>
<organism evidence="10 11">
    <name type="scientific">Thermotoga petrophila</name>
    <dbReference type="NCBI Taxonomy" id="93929"/>
    <lineage>
        <taxon>Bacteria</taxon>
        <taxon>Thermotogati</taxon>
        <taxon>Thermotogota</taxon>
        <taxon>Thermotogae</taxon>
        <taxon>Thermotogales</taxon>
        <taxon>Thermotogaceae</taxon>
        <taxon>Thermotoga</taxon>
    </lineage>
</organism>
<dbReference type="Pfam" id="PF02653">
    <property type="entry name" value="BPD_transp_2"/>
    <property type="match status" value="1"/>
</dbReference>
<evidence type="ECO:0000256" key="1">
    <source>
        <dbReference type="ARBA" id="ARBA00004651"/>
    </source>
</evidence>
<evidence type="ECO:0000256" key="4">
    <source>
        <dbReference type="ARBA" id="ARBA00022519"/>
    </source>
</evidence>
<comment type="caution">
    <text evidence="10">The sequence shown here is derived from an EMBL/GenBank/DDBJ whole genome shotgun (WGS) entry which is preliminary data.</text>
</comment>
<comment type="subcellular location">
    <subcellularLocation>
        <location evidence="1">Cell membrane</location>
        <topology evidence="1">Multi-pass membrane protein</topology>
    </subcellularLocation>
</comment>
<dbReference type="Proteomes" id="UP000058636">
    <property type="component" value="Unassembled WGS sequence"/>
</dbReference>
<accession>A0A101EPP7</accession>
<reference evidence="10 11" key="1">
    <citation type="journal article" date="2015" name="MBio">
        <title>Genome-Resolved Metagenomic Analysis Reveals Roles for Candidate Phyla and Other Microbial Community Members in Biogeochemical Transformations in Oil Reservoirs.</title>
        <authorList>
            <person name="Hu P."/>
            <person name="Tom L."/>
            <person name="Singh A."/>
            <person name="Thomas B.C."/>
            <person name="Baker B.J."/>
            <person name="Piceno Y.M."/>
            <person name="Andersen G.L."/>
            <person name="Banfield J.F."/>
        </authorList>
    </citation>
    <scope>NUCLEOTIDE SEQUENCE [LARGE SCALE GENOMIC DNA]</scope>
    <source>
        <strain evidence="10">46_26</strain>
    </source>
</reference>
<feature type="transmembrane region" description="Helical" evidence="9">
    <location>
        <begin position="116"/>
        <end position="134"/>
    </location>
</feature>
<evidence type="ECO:0000313" key="11">
    <source>
        <dbReference type="Proteomes" id="UP000058636"/>
    </source>
</evidence>
<dbReference type="EMBL" id="LGFG01000219">
    <property type="protein sequence ID" value="KUK22230.1"/>
    <property type="molecule type" value="Genomic_DNA"/>
</dbReference>
<sequence length="311" mass="34100">MRFFKFLRDNFVLLALIALIVVFSSAYPDKFWSRMNLSSIVRQFLRLSLFALGPTIVIITGSMDLSYIGIWMLGGILTWYLHSQVGPLAILVYPLIGALTGLITGFLQVKGKIPSFILTLSITVTYWGITAWMSGGYPRVVRGYRFITASIIPFFPAAFFWALPLMFFVIFLMHRTRIGTYFYAIGSNEEGARVSGIDVEKYRILAFTLSGLITGTGMIILFPLMGGSVPTELKLGSLIDPLIAIVLGGTSLAGGVGSPAKTLLGAITFAVIQRGISLTFWKPELIQLILGLIVLGAILTGTRRLRGMIVK</sequence>
<keyword evidence="3" id="KW-1003">Cell membrane</keyword>
<name>A0A101EPP7_9THEM</name>
<feature type="transmembrane region" description="Helical" evidence="9">
    <location>
        <begin position="286"/>
        <end position="305"/>
    </location>
</feature>
<evidence type="ECO:0000256" key="5">
    <source>
        <dbReference type="ARBA" id="ARBA00022692"/>
    </source>
</evidence>
<evidence type="ECO:0000256" key="6">
    <source>
        <dbReference type="ARBA" id="ARBA00022989"/>
    </source>
</evidence>
<dbReference type="GO" id="GO:0005886">
    <property type="term" value="C:plasma membrane"/>
    <property type="evidence" value="ECO:0007669"/>
    <property type="project" value="UniProtKB-SubCell"/>
</dbReference>
<keyword evidence="4" id="KW-0997">Cell inner membrane</keyword>
<feature type="transmembrane region" description="Helical" evidence="9">
    <location>
        <begin position="204"/>
        <end position="226"/>
    </location>
</feature>
<dbReference type="InterPro" id="IPR001851">
    <property type="entry name" value="ABC_transp_permease"/>
</dbReference>
<dbReference type="PANTHER" id="PTHR32196:SF71">
    <property type="entry name" value="AUTOINDUCER 2 IMPORT SYSTEM PERMEASE PROTEIN LSRD"/>
    <property type="match status" value="1"/>
</dbReference>
<evidence type="ECO:0000256" key="9">
    <source>
        <dbReference type="SAM" id="Phobius"/>
    </source>
</evidence>
<evidence type="ECO:0000313" key="10">
    <source>
        <dbReference type="EMBL" id="KUK22230.1"/>
    </source>
</evidence>
<dbReference type="AlphaFoldDB" id="A0A101EPP7"/>
<gene>
    <name evidence="10" type="ORF">XD57_1672</name>
</gene>
<dbReference type="PATRIC" id="fig|93930.3.peg.833"/>
<feature type="transmembrane region" description="Helical" evidence="9">
    <location>
        <begin position="44"/>
        <end position="60"/>
    </location>
</feature>
<dbReference type="CDD" id="cd06579">
    <property type="entry name" value="TM_PBP1_transp_AraH_like"/>
    <property type="match status" value="1"/>
</dbReference>